<dbReference type="Proteomes" id="UP000012429">
    <property type="component" value="Unassembled WGS sequence"/>
</dbReference>
<name>N6UBD7_9HYPH</name>
<sequence>MIRPDHHAQDMRDDDADEADAAADGNGSADGCGDADDGDIFQPLYGDAHMKGCRLAERQRIQAARHEGKGQQRKHDDRAGAGNLAPGRAGQRSHAPEGQVAQLPVVGHIDENTGCRQGERAERDAGKQHRCDRCLSVSRRNPIEQNRCYQAADESGDGQRKDAEDVRDWGEYAAAEHDHGDRTEAGAGGNADQAGIGQRVAKQTLHDGARNRKPTADQEAENGAGQADVEDDDAVANAERVFCPAAQHAGDHVDDRRVRGACGDRDGNGSCRNQDEADDDEDRKCGAIPFATARRGLRHLLQPCHGIVECHVSLRRWRRSARGSHWRYAVRSRAGAGHPCV</sequence>
<feature type="region of interest" description="Disordered" evidence="1">
    <location>
        <begin position="59"/>
        <end position="97"/>
    </location>
</feature>
<gene>
    <name evidence="2" type="ORF">RHSP_80496</name>
</gene>
<comment type="caution">
    <text evidence="2">The sequence shown here is derived from an EMBL/GenBank/DDBJ whole genome shotgun (WGS) entry which is preliminary data.</text>
</comment>
<feature type="compositionally biased region" description="Basic and acidic residues" evidence="1">
    <location>
        <begin position="59"/>
        <end position="79"/>
    </location>
</feature>
<feature type="region of interest" description="Disordered" evidence="1">
    <location>
        <begin position="176"/>
        <end position="229"/>
    </location>
</feature>
<dbReference type="EMBL" id="AQHN01000001">
    <property type="protein sequence ID" value="ENN89844.1"/>
    <property type="molecule type" value="Genomic_DNA"/>
</dbReference>
<evidence type="ECO:0000313" key="3">
    <source>
        <dbReference type="Proteomes" id="UP000012429"/>
    </source>
</evidence>
<feature type="compositionally biased region" description="Low complexity" evidence="1">
    <location>
        <begin position="22"/>
        <end position="32"/>
    </location>
</feature>
<feature type="region of interest" description="Disordered" evidence="1">
    <location>
        <begin position="1"/>
        <end position="44"/>
    </location>
</feature>
<evidence type="ECO:0000256" key="1">
    <source>
        <dbReference type="SAM" id="MobiDB-lite"/>
    </source>
</evidence>
<keyword evidence="3" id="KW-1185">Reference proteome</keyword>
<accession>N6UBD7</accession>
<feature type="compositionally biased region" description="Acidic residues" evidence="1">
    <location>
        <begin position="12"/>
        <end position="21"/>
    </location>
</feature>
<evidence type="ECO:0000313" key="2">
    <source>
        <dbReference type="EMBL" id="ENN89844.1"/>
    </source>
</evidence>
<feature type="compositionally biased region" description="Basic and acidic residues" evidence="1">
    <location>
        <begin position="1"/>
        <end position="11"/>
    </location>
</feature>
<organism evidence="2 3">
    <name type="scientific">Rhizobium freirei PRF 81</name>
    <dbReference type="NCBI Taxonomy" id="363754"/>
    <lineage>
        <taxon>Bacteria</taxon>
        <taxon>Pseudomonadati</taxon>
        <taxon>Pseudomonadota</taxon>
        <taxon>Alphaproteobacteria</taxon>
        <taxon>Hyphomicrobiales</taxon>
        <taxon>Rhizobiaceae</taxon>
        <taxon>Rhizobium/Agrobacterium group</taxon>
        <taxon>Rhizobium</taxon>
    </lineage>
</organism>
<feature type="compositionally biased region" description="Basic and acidic residues" evidence="1">
    <location>
        <begin position="204"/>
        <end position="216"/>
    </location>
</feature>
<dbReference type="AlphaFoldDB" id="N6UBD7"/>
<proteinExistence type="predicted"/>
<reference evidence="2 3" key="1">
    <citation type="journal article" date="2012" name="BMC Genomics">
        <title>Genomic basis of broad host range and environmental adaptability of Rhizobium tropici CIAT 899 and Rhizobium sp. PRF 81 which are used in inoculants for common bean (Phaseolus vulgaris L.).</title>
        <authorList>
            <person name="Ormeno-Orrillo E."/>
            <person name="Menna P."/>
            <person name="Almeida L.G."/>
            <person name="Ollero F.J."/>
            <person name="Nicolas M.F."/>
            <person name="Pains Rodrigues E."/>
            <person name="Shigueyoshi Nakatani A."/>
            <person name="Silva Batista J.S."/>
            <person name="Oliveira Chueire L.M."/>
            <person name="Souza R.C."/>
            <person name="Ribeiro Vasconcelos A.T."/>
            <person name="Megias M."/>
            <person name="Hungria M."/>
            <person name="Martinez-Romero E."/>
        </authorList>
    </citation>
    <scope>NUCLEOTIDE SEQUENCE [LARGE SCALE GENOMIC DNA]</scope>
    <source>
        <strain evidence="2 3">PRF 81</strain>
    </source>
</reference>
<protein>
    <submittedName>
        <fullName evidence="2">Uncharacterized protein</fullName>
    </submittedName>
</protein>